<organism evidence="1 2">
    <name type="scientific">Aphanomyces astaci</name>
    <name type="common">Crayfish plague agent</name>
    <dbReference type="NCBI Taxonomy" id="112090"/>
    <lineage>
        <taxon>Eukaryota</taxon>
        <taxon>Sar</taxon>
        <taxon>Stramenopiles</taxon>
        <taxon>Oomycota</taxon>
        <taxon>Saprolegniomycetes</taxon>
        <taxon>Saprolegniales</taxon>
        <taxon>Verrucalvaceae</taxon>
        <taxon>Aphanomyces</taxon>
    </lineage>
</organism>
<accession>A0A9X8DSR9</accession>
<feature type="non-terminal residue" evidence="1">
    <location>
        <position position="1"/>
    </location>
</feature>
<reference evidence="1 2" key="1">
    <citation type="journal article" date="2018" name="J. Invertebr. Pathol.">
        <title>New genotyping method for the causative agent of crayfish plague (Aphanomyces astaci) based on whole genome data.</title>
        <authorList>
            <person name="Minardi D."/>
            <person name="Studholme D.J."/>
            <person name="van der Giezen M."/>
            <person name="Pretto T."/>
            <person name="Oidtmann B."/>
        </authorList>
    </citation>
    <scope>NUCLEOTIDE SEQUENCE [LARGE SCALE GENOMIC DNA]</scope>
    <source>
        <strain evidence="1 2">KB13</strain>
    </source>
</reference>
<evidence type="ECO:0000313" key="2">
    <source>
        <dbReference type="Proteomes" id="UP000275652"/>
    </source>
</evidence>
<sequence>QDLFGKVVGKTLTIEGVSNYSFSGDKIVYIHRTADQAKLLSTLVKLSKV</sequence>
<dbReference type="AlphaFoldDB" id="A0A9X8DSR9"/>
<evidence type="ECO:0000313" key="1">
    <source>
        <dbReference type="EMBL" id="RLO02917.1"/>
    </source>
</evidence>
<gene>
    <name evidence="1" type="ORF">DYB28_013549</name>
</gene>
<proteinExistence type="predicted"/>
<protein>
    <submittedName>
        <fullName evidence="1">Uncharacterized protein</fullName>
    </submittedName>
</protein>
<dbReference type="EMBL" id="QUTI01032335">
    <property type="protein sequence ID" value="RLO02917.1"/>
    <property type="molecule type" value="Genomic_DNA"/>
</dbReference>
<comment type="caution">
    <text evidence="1">The sequence shown here is derived from an EMBL/GenBank/DDBJ whole genome shotgun (WGS) entry which is preliminary data.</text>
</comment>
<dbReference type="Proteomes" id="UP000275652">
    <property type="component" value="Unassembled WGS sequence"/>
</dbReference>
<name>A0A9X8DSR9_APHAT</name>